<keyword evidence="3" id="KW-1185">Reference proteome</keyword>
<organism evidence="2 3">
    <name type="scientific">Oedothorax gibbosus</name>
    <dbReference type="NCBI Taxonomy" id="931172"/>
    <lineage>
        <taxon>Eukaryota</taxon>
        <taxon>Metazoa</taxon>
        <taxon>Ecdysozoa</taxon>
        <taxon>Arthropoda</taxon>
        <taxon>Chelicerata</taxon>
        <taxon>Arachnida</taxon>
        <taxon>Araneae</taxon>
        <taxon>Araneomorphae</taxon>
        <taxon>Entelegynae</taxon>
        <taxon>Araneoidea</taxon>
        <taxon>Linyphiidae</taxon>
        <taxon>Erigoninae</taxon>
        <taxon>Oedothorax</taxon>
    </lineage>
</organism>
<dbReference type="EMBL" id="JAFNEN010000860">
    <property type="protein sequence ID" value="KAG8176646.1"/>
    <property type="molecule type" value="Genomic_DNA"/>
</dbReference>
<feature type="compositionally biased region" description="Polar residues" evidence="1">
    <location>
        <begin position="19"/>
        <end position="37"/>
    </location>
</feature>
<dbReference type="AlphaFoldDB" id="A0AAV6TY31"/>
<reference evidence="2 3" key="1">
    <citation type="journal article" date="2022" name="Nat. Ecol. Evol.">
        <title>A masculinizing supergene underlies an exaggerated male reproductive morph in a spider.</title>
        <authorList>
            <person name="Hendrickx F."/>
            <person name="De Corte Z."/>
            <person name="Sonet G."/>
            <person name="Van Belleghem S.M."/>
            <person name="Kostlbacher S."/>
            <person name="Vangestel C."/>
        </authorList>
    </citation>
    <scope>NUCLEOTIDE SEQUENCE [LARGE SCALE GENOMIC DNA]</scope>
    <source>
        <strain evidence="2">W744_W776</strain>
    </source>
</reference>
<gene>
    <name evidence="2" type="ORF">JTE90_009842</name>
</gene>
<dbReference type="Proteomes" id="UP000827092">
    <property type="component" value="Unassembled WGS sequence"/>
</dbReference>
<comment type="caution">
    <text evidence="2">The sequence shown here is derived from an EMBL/GenBank/DDBJ whole genome shotgun (WGS) entry which is preliminary data.</text>
</comment>
<accession>A0AAV6TY31</accession>
<feature type="region of interest" description="Disordered" evidence="1">
    <location>
        <begin position="1"/>
        <end position="40"/>
    </location>
</feature>
<evidence type="ECO:0000256" key="1">
    <source>
        <dbReference type="SAM" id="MobiDB-lite"/>
    </source>
</evidence>
<sequence length="82" mass="9394">MDKCHNSGVTESEKDENKNSNISISASRDQSKYNSEGSPYFSKTRKINLTRILKVNKKLTIAKRLQKLTTTTIFLQEFNLPN</sequence>
<name>A0AAV6TY31_9ARAC</name>
<evidence type="ECO:0000313" key="2">
    <source>
        <dbReference type="EMBL" id="KAG8176646.1"/>
    </source>
</evidence>
<feature type="compositionally biased region" description="Basic and acidic residues" evidence="1">
    <location>
        <begin position="1"/>
        <end position="18"/>
    </location>
</feature>
<proteinExistence type="predicted"/>
<evidence type="ECO:0000313" key="3">
    <source>
        <dbReference type="Proteomes" id="UP000827092"/>
    </source>
</evidence>
<protein>
    <submittedName>
        <fullName evidence="2">Uncharacterized protein</fullName>
    </submittedName>
</protein>